<organism evidence="2 3">
    <name type="scientific">Brachionus plicatilis</name>
    <name type="common">Marine rotifer</name>
    <name type="synonym">Brachionus muelleri</name>
    <dbReference type="NCBI Taxonomy" id="10195"/>
    <lineage>
        <taxon>Eukaryota</taxon>
        <taxon>Metazoa</taxon>
        <taxon>Spiralia</taxon>
        <taxon>Gnathifera</taxon>
        <taxon>Rotifera</taxon>
        <taxon>Eurotatoria</taxon>
        <taxon>Monogononta</taxon>
        <taxon>Pseudotrocha</taxon>
        <taxon>Ploima</taxon>
        <taxon>Brachionidae</taxon>
        <taxon>Brachionus</taxon>
    </lineage>
</organism>
<name>A0A3M7SFF2_BRAPC</name>
<dbReference type="EMBL" id="REGN01001478">
    <property type="protein sequence ID" value="RNA34449.1"/>
    <property type="molecule type" value="Genomic_DNA"/>
</dbReference>
<dbReference type="Proteomes" id="UP000276133">
    <property type="component" value="Unassembled WGS sequence"/>
</dbReference>
<dbReference type="OrthoDB" id="6161731at2759"/>
<keyword evidence="3" id="KW-1185">Reference proteome</keyword>
<feature type="coiled-coil region" evidence="1">
    <location>
        <begin position="119"/>
        <end position="153"/>
    </location>
</feature>
<gene>
    <name evidence="2" type="ORF">BpHYR1_031736</name>
</gene>
<sequence>MWFKRNPQNYSKIVHQKLNILEFNSNENPEKTKQQENETFIELNLKEFKSFAVSNSKRRRLLGDFEEALNTQLQKNGFNCYFKCNHNWFKSENSRKRNLPIWSGLYKCIHEECQQSIITEIAEIENEKISDRIMGLERKLTALKLKAEGVSNNLGISTNSEFRGFVHNLSIDPFGFLLMSDIQLKIWIQAKCSNPIWYFDATGSVHKDIVSQKKPLLYSIDRFLK</sequence>
<evidence type="ECO:0000313" key="3">
    <source>
        <dbReference type="Proteomes" id="UP000276133"/>
    </source>
</evidence>
<comment type="caution">
    <text evidence="2">The sequence shown here is derived from an EMBL/GenBank/DDBJ whole genome shotgun (WGS) entry which is preliminary data.</text>
</comment>
<evidence type="ECO:0000313" key="2">
    <source>
        <dbReference type="EMBL" id="RNA34449.1"/>
    </source>
</evidence>
<reference evidence="2 3" key="1">
    <citation type="journal article" date="2018" name="Sci. Rep.">
        <title>Genomic signatures of local adaptation to the degree of environmental predictability in rotifers.</title>
        <authorList>
            <person name="Franch-Gras L."/>
            <person name="Hahn C."/>
            <person name="Garcia-Roger E.M."/>
            <person name="Carmona M.J."/>
            <person name="Serra M."/>
            <person name="Gomez A."/>
        </authorList>
    </citation>
    <scope>NUCLEOTIDE SEQUENCE [LARGE SCALE GENOMIC DNA]</scope>
    <source>
        <strain evidence="2">HYR1</strain>
    </source>
</reference>
<proteinExistence type="predicted"/>
<protein>
    <submittedName>
        <fullName evidence="2">Uncharacterized protein</fullName>
    </submittedName>
</protein>
<evidence type="ECO:0000256" key="1">
    <source>
        <dbReference type="SAM" id="Coils"/>
    </source>
</evidence>
<accession>A0A3M7SFF2</accession>
<dbReference type="AlphaFoldDB" id="A0A3M7SFF2"/>
<keyword evidence="1" id="KW-0175">Coiled coil</keyword>